<evidence type="ECO:0000256" key="9">
    <source>
        <dbReference type="ARBA" id="ARBA00022692"/>
    </source>
</evidence>
<comment type="similarity">
    <text evidence="4">In the N-terminal section; belongs to the glycosyltransferase 51 family.</text>
</comment>
<dbReference type="Gene3D" id="1.10.3810.10">
    <property type="entry name" value="Biosynthetic peptidoglycan transglycosylase-like"/>
    <property type="match status" value="1"/>
</dbReference>
<feature type="chain" id="PRO_5002888934" evidence="20">
    <location>
        <begin position="30"/>
        <end position="675"/>
    </location>
</feature>
<dbReference type="UniPathway" id="UPA00219"/>
<keyword evidence="11" id="KW-0133">Cell shape</keyword>
<reference evidence="23 24" key="1">
    <citation type="submission" date="2009-01" db="EMBL/GenBank/DDBJ databases">
        <title>Complete sequence of Geobacter sp. FRC-32.</title>
        <authorList>
            <consortium name="US DOE Joint Genome Institute"/>
            <person name="Lucas S."/>
            <person name="Copeland A."/>
            <person name="Lapidus A."/>
            <person name="Glavina del Rio T."/>
            <person name="Dalin E."/>
            <person name="Tice H."/>
            <person name="Bruce D."/>
            <person name="Goodwin L."/>
            <person name="Pitluck S."/>
            <person name="Saunders E."/>
            <person name="Brettin T."/>
            <person name="Detter J.C."/>
            <person name="Han C."/>
            <person name="Larimer F."/>
            <person name="Land M."/>
            <person name="Hauser L."/>
            <person name="Kyrpides N."/>
            <person name="Ovchinnikova G."/>
            <person name="Kostka J."/>
            <person name="Richardson P."/>
        </authorList>
    </citation>
    <scope>NUCLEOTIDE SEQUENCE [LARGE SCALE GENOMIC DNA]</scope>
    <source>
        <strain evidence="24">DSM 22248 / JCM 15807 / FRC-32</strain>
    </source>
</reference>
<evidence type="ECO:0000256" key="13">
    <source>
        <dbReference type="ARBA" id="ARBA00022989"/>
    </source>
</evidence>
<accession>B9M3R9</accession>
<comment type="pathway">
    <text evidence="2">Cell wall biogenesis; peptidoglycan biosynthesis.</text>
</comment>
<evidence type="ECO:0000256" key="7">
    <source>
        <dbReference type="ARBA" id="ARBA00022676"/>
    </source>
</evidence>
<keyword evidence="8" id="KW-0808">Transferase</keyword>
<proteinExistence type="inferred from homology"/>
<dbReference type="KEGG" id="geo:Geob_1202"/>
<dbReference type="AlphaFoldDB" id="B9M3R9"/>
<dbReference type="HOGENOM" id="CLU_006354_2_4_7"/>
<dbReference type="NCBIfam" id="TIGR02074">
    <property type="entry name" value="PBP_1a_fam"/>
    <property type="match status" value="1"/>
</dbReference>
<dbReference type="GO" id="GO:0030288">
    <property type="term" value="C:outer membrane-bounded periplasmic space"/>
    <property type="evidence" value="ECO:0007669"/>
    <property type="project" value="TreeGrafter"/>
</dbReference>
<dbReference type="GO" id="GO:0008658">
    <property type="term" value="F:penicillin binding"/>
    <property type="evidence" value="ECO:0007669"/>
    <property type="project" value="InterPro"/>
</dbReference>
<evidence type="ECO:0000256" key="20">
    <source>
        <dbReference type="SAM" id="SignalP"/>
    </source>
</evidence>
<evidence type="ECO:0000256" key="3">
    <source>
        <dbReference type="ARBA" id="ARBA00007090"/>
    </source>
</evidence>
<dbReference type="SUPFAM" id="SSF56601">
    <property type="entry name" value="beta-lactamase/transpeptidase-like"/>
    <property type="match status" value="1"/>
</dbReference>
<comment type="catalytic activity">
    <reaction evidence="18">
        <text>[GlcNAc-(1-&gt;4)-Mur2Ac(oyl-L-Ala-gamma-D-Glu-L-Lys-D-Ala-D-Ala)](n)-di-trans,octa-cis-undecaprenyl diphosphate + beta-D-GlcNAc-(1-&gt;4)-Mur2Ac(oyl-L-Ala-gamma-D-Glu-L-Lys-D-Ala-D-Ala)-di-trans,octa-cis-undecaprenyl diphosphate = [GlcNAc-(1-&gt;4)-Mur2Ac(oyl-L-Ala-gamma-D-Glu-L-Lys-D-Ala-D-Ala)](n+1)-di-trans,octa-cis-undecaprenyl diphosphate + di-trans,octa-cis-undecaprenyl diphosphate + H(+)</text>
        <dbReference type="Rhea" id="RHEA:23708"/>
        <dbReference type="Rhea" id="RHEA-COMP:9602"/>
        <dbReference type="Rhea" id="RHEA-COMP:9603"/>
        <dbReference type="ChEBI" id="CHEBI:15378"/>
        <dbReference type="ChEBI" id="CHEBI:58405"/>
        <dbReference type="ChEBI" id="CHEBI:60033"/>
        <dbReference type="ChEBI" id="CHEBI:78435"/>
        <dbReference type="EC" id="2.4.99.28"/>
    </reaction>
</comment>
<evidence type="ECO:0000256" key="5">
    <source>
        <dbReference type="ARBA" id="ARBA00022645"/>
    </source>
</evidence>
<keyword evidence="12" id="KW-0573">Peptidoglycan synthesis</keyword>
<keyword evidence="16" id="KW-0961">Cell wall biogenesis/degradation</keyword>
<keyword evidence="15" id="KW-0511">Multifunctional enzyme</keyword>
<evidence type="ECO:0000259" key="22">
    <source>
        <dbReference type="Pfam" id="PF00912"/>
    </source>
</evidence>
<evidence type="ECO:0000256" key="19">
    <source>
        <dbReference type="SAM" id="MobiDB-lite"/>
    </source>
</evidence>
<gene>
    <name evidence="23" type="ordered locus">Geob_1202</name>
</gene>
<dbReference type="CAZy" id="GT51">
    <property type="family name" value="Glycosyltransferase Family 51"/>
</dbReference>
<dbReference type="RefSeq" id="WP_012646291.1">
    <property type="nucleotide sequence ID" value="NC_011979.1"/>
</dbReference>
<evidence type="ECO:0000256" key="12">
    <source>
        <dbReference type="ARBA" id="ARBA00022984"/>
    </source>
</evidence>
<feature type="domain" description="Penicillin-binding protein transpeptidase" evidence="21">
    <location>
        <begin position="311"/>
        <end position="582"/>
    </location>
</feature>
<organism evidence="23 24">
    <name type="scientific">Geotalea daltonii (strain DSM 22248 / JCM 15807 / FRC-32)</name>
    <name type="common">Geobacter daltonii</name>
    <dbReference type="NCBI Taxonomy" id="316067"/>
    <lineage>
        <taxon>Bacteria</taxon>
        <taxon>Pseudomonadati</taxon>
        <taxon>Thermodesulfobacteriota</taxon>
        <taxon>Desulfuromonadia</taxon>
        <taxon>Geobacterales</taxon>
        <taxon>Geobacteraceae</taxon>
        <taxon>Geotalea</taxon>
    </lineage>
</organism>
<evidence type="ECO:0000256" key="6">
    <source>
        <dbReference type="ARBA" id="ARBA00022670"/>
    </source>
</evidence>
<comment type="catalytic activity">
    <reaction evidence="17">
        <text>Preferential cleavage: (Ac)2-L-Lys-D-Ala-|-D-Ala. Also transpeptidation of peptidyl-alanyl moieties that are N-acyl substituents of D-alanine.</text>
        <dbReference type="EC" id="3.4.16.4"/>
    </reaction>
</comment>
<dbReference type="Gene3D" id="3.40.710.10">
    <property type="entry name" value="DD-peptidase/beta-lactamase superfamily"/>
    <property type="match status" value="1"/>
</dbReference>
<evidence type="ECO:0000256" key="1">
    <source>
        <dbReference type="ARBA" id="ARBA00004370"/>
    </source>
</evidence>
<dbReference type="GO" id="GO:0071555">
    <property type="term" value="P:cell wall organization"/>
    <property type="evidence" value="ECO:0007669"/>
    <property type="project" value="UniProtKB-KW"/>
</dbReference>
<evidence type="ECO:0000313" key="24">
    <source>
        <dbReference type="Proteomes" id="UP000007721"/>
    </source>
</evidence>
<evidence type="ECO:0000256" key="11">
    <source>
        <dbReference type="ARBA" id="ARBA00022960"/>
    </source>
</evidence>
<evidence type="ECO:0000256" key="16">
    <source>
        <dbReference type="ARBA" id="ARBA00023316"/>
    </source>
</evidence>
<keyword evidence="20" id="KW-0732">Signal</keyword>
<keyword evidence="13" id="KW-1133">Transmembrane helix</keyword>
<evidence type="ECO:0000256" key="14">
    <source>
        <dbReference type="ARBA" id="ARBA00023136"/>
    </source>
</evidence>
<evidence type="ECO:0000256" key="2">
    <source>
        <dbReference type="ARBA" id="ARBA00004752"/>
    </source>
</evidence>
<dbReference type="STRING" id="316067.Geob_1202"/>
<dbReference type="FunFam" id="1.10.3810.10:FF:000001">
    <property type="entry name" value="Penicillin-binding protein 1A"/>
    <property type="match status" value="1"/>
</dbReference>
<keyword evidence="7" id="KW-0328">Glycosyltransferase</keyword>
<feature type="signal peptide" evidence="20">
    <location>
        <begin position="1"/>
        <end position="29"/>
    </location>
</feature>
<dbReference type="InterPro" id="IPR036950">
    <property type="entry name" value="PBP_transglycosylase"/>
</dbReference>
<dbReference type="SUPFAM" id="SSF53955">
    <property type="entry name" value="Lysozyme-like"/>
    <property type="match status" value="1"/>
</dbReference>
<keyword evidence="6" id="KW-0645">Protease</keyword>
<feature type="compositionally biased region" description="Low complexity" evidence="19">
    <location>
        <begin position="654"/>
        <end position="668"/>
    </location>
</feature>
<name>B9M3R9_GEODF</name>
<keyword evidence="24" id="KW-1185">Reference proteome</keyword>
<evidence type="ECO:0000256" key="15">
    <source>
        <dbReference type="ARBA" id="ARBA00023268"/>
    </source>
</evidence>
<dbReference type="InterPro" id="IPR001460">
    <property type="entry name" value="PCN-bd_Tpept"/>
</dbReference>
<dbReference type="InterPro" id="IPR050396">
    <property type="entry name" value="Glycosyltr_51/Transpeptidase"/>
</dbReference>
<dbReference type="PROSITE" id="PS51257">
    <property type="entry name" value="PROKAR_LIPOPROTEIN"/>
    <property type="match status" value="1"/>
</dbReference>
<evidence type="ECO:0000259" key="21">
    <source>
        <dbReference type="Pfam" id="PF00905"/>
    </source>
</evidence>
<dbReference type="InterPro" id="IPR023346">
    <property type="entry name" value="Lysozyme-like_dom_sf"/>
</dbReference>
<dbReference type="Pfam" id="PF00905">
    <property type="entry name" value="Transpeptidase"/>
    <property type="match status" value="1"/>
</dbReference>
<feature type="domain" description="Glycosyl transferase family 51" evidence="22">
    <location>
        <begin position="54"/>
        <end position="227"/>
    </location>
</feature>
<dbReference type="Pfam" id="PF00912">
    <property type="entry name" value="Transgly"/>
    <property type="match status" value="1"/>
</dbReference>
<evidence type="ECO:0000256" key="8">
    <source>
        <dbReference type="ARBA" id="ARBA00022679"/>
    </source>
</evidence>
<dbReference type="GO" id="GO:0016020">
    <property type="term" value="C:membrane"/>
    <property type="evidence" value="ECO:0007669"/>
    <property type="project" value="UniProtKB-SubCell"/>
</dbReference>
<dbReference type="GO" id="GO:0009252">
    <property type="term" value="P:peptidoglycan biosynthetic process"/>
    <property type="evidence" value="ECO:0007669"/>
    <property type="project" value="UniProtKB-UniPathway"/>
</dbReference>
<keyword evidence="5" id="KW-0121">Carboxypeptidase</keyword>
<comment type="subcellular location">
    <subcellularLocation>
        <location evidence="1">Membrane</location>
    </subcellularLocation>
</comment>
<dbReference type="GO" id="GO:0008955">
    <property type="term" value="F:peptidoglycan glycosyltransferase activity"/>
    <property type="evidence" value="ECO:0007669"/>
    <property type="project" value="UniProtKB-EC"/>
</dbReference>
<dbReference type="PANTHER" id="PTHR32282:SF27">
    <property type="entry name" value="PENICILLIN-BINDING PROTEIN 1A"/>
    <property type="match status" value="1"/>
</dbReference>
<dbReference type="InterPro" id="IPR012338">
    <property type="entry name" value="Beta-lactam/transpept-like"/>
</dbReference>
<evidence type="ECO:0000256" key="10">
    <source>
        <dbReference type="ARBA" id="ARBA00022801"/>
    </source>
</evidence>
<keyword evidence="10" id="KW-0378">Hydrolase</keyword>
<dbReference type="GO" id="GO:0006508">
    <property type="term" value="P:proteolysis"/>
    <property type="evidence" value="ECO:0007669"/>
    <property type="project" value="UniProtKB-KW"/>
</dbReference>
<dbReference type="GO" id="GO:0008360">
    <property type="term" value="P:regulation of cell shape"/>
    <property type="evidence" value="ECO:0007669"/>
    <property type="project" value="UniProtKB-KW"/>
</dbReference>
<evidence type="ECO:0000313" key="23">
    <source>
        <dbReference type="EMBL" id="ACM19562.1"/>
    </source>
</evidence>
<keyword evidence="14" id="KW-0472">Membrane</keyword>
<sequence>MNFRFCRKVTLFGLLVISMAACIVPSALAQEGFAAYPHLPPSYSSIKVFDSKGQFVGRLLPEKRYWVSIDRIPAFLQKAVIAVEDSRFYEHNGIDVRGIARALVKDVVKGRMAEGGSTITQQLIKNKFLSSEKSIDRKLKEGVMAMDFEKKYTKKQILEMYFNEIYYGNGAWGIAQAARIYFDKSPQELTEAECSLLAGVPKNPGRYNPLGKAEEVSRRKAVVLKRMADLNMITTRQQQKLKAQRVAVTRAGQAPYYLAHIKGKLIEQFGPQVIEQGGLEVTAAMDLELQKLAEKTLHDGVKRISPQMEGALLCLDTNTGDVLAAVGGTDYKQSPYNRAFFAKRQPGSTIKPLIYAAALEKGIATSSIWSDTPVAYNRGNNEVWKPLNYGREQYGELSLRQALAYSNNVITVKLLDTVGVPYFVDFAGKVGLPMRAENGLSLALGSDEVTLNELVRAYSPFATGGLRPEPRTIIRIYDRNRRTWTENPPVITPVLSPATAYISTQMLKDVMTYGTAKGLKKFTQLYPAAGKTGTTDDYRDAWFVGYTPGIITGVWLGYDKPKPGGKGFTGGTVAAPIWERFMRQAVTSRPVADFQKPEMVVSVAIDPATGYLAAPDCPDKRDELYIPGTQPTEYCLQHGGESLNPVAMPPVQPEAPEGQPAPEGAQEPIQEEIKE</sequence>
<dbReference type="EMBL" id="CP001390">
    <property type="protein sequence ID" value="ACM19562.1"/>
    <property type="molecule type" value="Genomic_DNA"/>
</dbReference>
<keyword evidence="9" id="KW-0812">Transmembrane</keyword>
<dbReference type="InterPro" id="IPR001264">
    <property type="entry name" value="Glyco_trans_51"/>
</dbReference>
<evidence type="ECO:0000256" key="4">
    <source>
        <dbReference type="ARBA" id="ARBA00007739"/>
    </source>
</evidence>
<dbReference type="GO" id="GO:0009002">
    <property type="term" value="F:serine-type D-Ala-D-Ala carboxypeptidase activity"/>
    <property type="evidence" value="ECO:0007669"/>
    <property type="project" value="UniProtKB-EC"/>
</dbReference>
<dbReference type="Proteomes" id="UP000007721">
    <property type="component" value="Chromosome"/>
</dbReference>
<feature type="region of interest" description="Disordered" evidence="19">
    <location>
        <begin position="636"/>
        <end position="675"/>
    </location>
</feature>
<evidence type="ECO:0000256" key="17">
    <source>
        <dbReference type="ARBA" id="ARBA00034000"/>
    </source>
</evidence>
<dbReference type="eggNOG" id="COG0744">
    <property type="taxonomic scope" value="Bacteria"/>
</dbReference>
<protein>
    <submittedName>
        <fullName evidence="23">Membrane transglycosylase and transpeptidase PBP1A</fullName>
    </submittedName>
</protein>
<evidence type="ECO:0000256" key="18">
    <source>
        <dbReference type="ARBA" id="ARBA00049902"/>
    </source>
</evidence>
<dbReference type="PANTHER" id="PTHR32282">
    <property type="entry name" value="BINDING PROTEIN TRANSPEPTIDASE, PUTATIVE-RELATED"/>
    <property type="match status" value="1"/>
</dbReference>
<comment type="similarity">
    <text evidence="3">In the C-terminal section; belongs to the transpeptidase family.</text>
</comment>